<dbReference type="HOGENOM" id="CLU_3359395_0_0_1"/>
<dbReference type="Proteomes" id="UP000007875">
    <property type="component" value="Unassembled WGS sequence"/>
</dbReference>
<dbReference type="AlphaFoldDB" id="H2YKW5"/>
<reference evidence="2" key="1">
    <citation type="submission" date="2003-08" db="EMBL/GenBank/DDBJ databases">
        <authorList>
            <person name="Birren B."/>
            <person name="Nusbaum C."/>
            <person name="Abebe A."/>
            <person name="Abouelleil A."/>
            <person name="Adekoya E."/>
            <person name="Ait-zahra M."/>
            <person name="Allen N."/>
            <person name="Allen T."/>
            <person name="An P."/>
            <person name="Anderson M."/>
            <person name="Anderson S."/>
            <person name="Arachchi H."/>
            <person name="Armbruster J."/>
            <person name="Bachantsang P."/>
            <person name="Baldwin J."/>
            <person name="Barry A."/>
            <person name="Bayul T."/>
            <person name="Blitshsteyn B."/>
            <person name="Bloom T."/>
            <person name="Blye J."/>
            <person name="Boguslavskiy L."/>
            <person name="Borowsky M."/>
            <person name="Boukhgalter B."/>
            <person name="Brunache A."/>
            <person name="Butler J."/>
            <person name="Calixte N."/>
            <person name="Calvo S."/>
            <person name="Camarata J."/>
            <person name="Campo K."/>
            <person name="Chang J."/>
            <person name="Cheshatsang Y."/>
            <person name="Citroen M."/>
            <person name="Collymore A."/>
            <person name="Considine T."/>
            <person name="Cook A."/>
            <person name="Cooke P."/>
            <person name="Corum B."/>
            <person name="Cuomo C."/>
            <person name="David R."/>
            <person name="Dawoe T."/>
            <person name="Degray S."/>
            <person name="Dodge S."/>
            <person name="Dooley K."/>
            <person name="Dorje P."/>
            <person name="Dorjee K."/>
            <person name="Dorris L."/>
            <person name="Duffey N."/>
            <person name="Dupes A."/>
            <person name="Elkins T."/>
            <person name="Engels R."/>
            <person name="Erickson J."/>
            <person name="Farina A."/>
            <person name="Faro S."/>
            <person name="Ferreira P."/>
            <person name="Fischer H."/>
            <person name="Fitzgerald M."/>
            <person name="Foley K."/>
            <person name="Gage D."/>
            <person name="Galagan J."/>
            <person name="Gearin G."/>
            <person name="Gnerre S."/>
            <person name="Gnirke A."/>
            <person name="Goyette A."/>
            <person name="Graham J."/>
            <person name="Grandbois E."/>
            <person name="Gyaltsen K."/>
            <person name="Hafez N."/>
            <person name="Hagopian D."/>
            <person name="Hagos B."/>
            <person name="Hall J."/>
            <person name="Hatcher B."/>
            <person name="Heller A."/>
            <person name="Higgins H."/>
            <person name="Honan T."/>
            <person name="Horn A."/>
            <person name="Houde N."/>
            <person name="Hughes L."/>
            <person name="Hulme W."/>
            <person name="Husby E."/>
            <person name="Iliev I."/>
            <person name="Jaffe D."/>
            <person name="Jones C."/>
            <person name="Kamal M."/>
            <person name="Kamat A."/>
            <person name="Kamvysselis M."/>
            <person name="Karlsson E."/>
            <person name="Kells C."/>
            <person name="Kieu A."/>
            <person name="Kisner P."/>
            <person name="Kodira C."/>
            <person name="Kulbokas E."/>
            <person name="Labutti K."/>
            <person name="Lama D."/>
            <person name="Landers T."/>
            <person name="Leger J."/>
            <person name="Levine S."/>
            <person name="Lewis D."/>
            <person name="Lewis T."/>
            <person name="Lindblad-toh K."/>
            <person name="Liu X."/>
            <person name="Lokyitsang T."/>
            <person name="Lokyitsang Y."/>
            <person name="Lucien O."/>
            <person name="Lui A."/>
            <person name="Ma L.J."/>
            <person name="Mabbitt R."/>
            <person name="Macdonald J."/>
            <person name="Maclean C."/>
            <person name="Major J."/>
            <person name="Manning J."/>
            <person name="Marabella R."/>
            <person name="Maru K."/>
            <person name="Matthews C."/>
            <person name="Mauceli E."/>
            <person name="Mccarthy M."/>
            <person name="Mcdonough S."/>
            <person name="Mcghee T."/>
            <person name="Meldrim J."/>
            <person name="Meneus L."/>
            <person name="Mesirov J."/>
            <person name="Mihalev A."/>
            <person name="Mihova T."/>
            <person name="Mikkelsen T."/>
            <person name="Mlenga V."/>
            <person name="Moru K."/>
            <person name="Mozes J."/>
            <person name="Mulrain L."/>
            <person name="Munson G."/>
            <person name="Naylor J."/>
            <person name="Newes C."/>
            <person name="Nguyen C."/>
            <person name="Nguyen N."/>
            <person name="Nguyen T."/>
            <person name="Nicol R."/>
            <person name="Nielsen C."/>
            <person name="Nizzari M."/>
            <person name="Norbu C."/>
            <person name="Norbu N."/>
            <person name="O'donnell P."/>
            <person name="Okoawo O."/>
            <person name="O'leary S."/>
            <person name="Omotosho B."/>
            <person name="O'neill K."/>
            <person name="Osman S."/>
            <person name="Parker S."/>
            <person name="Perrin D."/>
            <person name="Phunkhang P."/>
            <person name="Piqani B."/>
            <person name="Purcell S."/>
            <person name="Rachupka T."/>
            <person name="Ramasamy U."/>
            <person name="Rameau R."/>
            <person name="Ray V."/>
            <person name="Raymond C."/>
            <person name="Retta R."/>
            <person name="Richardson S."/>
            <person name="Rise C."/>
            <person name="Rodriguez J."/>
            <person name="Rogers J."/>
            <person name="Rogov P."/>
            <person name="Rutman M."/>
            <person name="Schupbach R."/>
            <person name="Seaman C."/>
            <person name="Settipalli S."/>
            <person name="Sharpe T."/>
            <person name="Sheridan J."/>
            <person name="Sherpa N."/>
            <person name="Shi J."/>
            <person name="Smirnov S."/>
            <person name="Smith C."/>
            <person name="Sougnez C."/>
            <person name="Spencer B."/>
            <person name="Stalker J."/>
            <person name="Stange-thomann N."/>
            <person name="Stavropoulos S."/>
            <person name="Stetson K."/>
            <person name="Stone C."/>
            <person name="Stone S."/>
            <person name="Stubbs M."/>
            <person name="Talamas J."/>
            <person name="Tchuinga P."/>
            <person name="Tenzing P."/>
            <person name="Tesfaye S."/>
            <person name="Theodore J."/>
            <person name="Thoulutsang Y."/>
            <person name="Topham K."/>
            <person name="Towey S."/>
            <person name="Tsamla T."/>
            <person name="Tsomo N."/>
            <person name="Vallee D."/>
            <person name="Vassiliev H."/>
            <person name="Venkataraman V."/>
            <person name="Vinson J."/>
            <person name="Vo A."/>
            <person name="Wade C."/>
            <person name="Wang S."/>
            <person name="Wangchuk T."/>
            <person name="Wangdi T."/>
            <person name="Whittaker C."/>
            <person name="Wilkinson J."/>
            <person name="Wu Y."/>
            <person name="Wyman D."/>
            <person name="Yadav S."/>
            <person name="Yang S."/>
            <person name="Yang X."/>
            <person name="Yeager S."/>
            <person name="Yee E."/>
            <person name="Young G."/>
            <person name="Zainoun J."/>
            <person name="Zembeck L."/>
            <person name="Zimmer A."/>
            <person name="Zody M."/>
            <person name="Lander E."/>
        </authorList>
    </citation>
    <scope>NUCLEOTIDE SEQUENCE [LARGE SCALE GENOMIC DNA]</scope>
</reference>
<reference evidence="1" key="3">
    <citation type="submission" date="2025-09" db="UniProtKB">
        <authorList>
            <consortium name="Ensembl"/>
        </authorList>
    </citation>
    <scope>IDENTIFICATION</scope>
</reference>
<accession>H2YKW5</accession>
<protein>
    <submittedName>
        <fullName evidence="1">Uncharacterized protein</fullName>
    </submittedName>
</protein>
<name>H2YKW5_CIOSA</name>
<proteinExistence type="predicted"/>
<reference evidence="1" key="2">
    <citation type="submission" date="2025-08" db="UniProtKB">
        <authorList>
            <consortium name="Ensembl"/>
        </authorList>
    </citation>
    <scope>IDENTIFICATION</scope>
</reference>
<evidence type="ECO:0000313" key="1">
    <source>
        <dbReference type="Ensembl" id="ENSCSAVP00000005967.1"/>
    </source>
</evidence>
<dbReference type="Ensembl" id="ENSCSAVT00000006042.1">
    <property type="protein sequence ID" value="ENSCSAVP00000005967.1"/>
    <property type="gene ID" value="ENSCSAVG00000003558.1"/>
</dbReference>
<keyword evidence="2" id="KW-1185">Reference proteome</keyword>
<sequence length="36" mass="4214">MQYGQHRDADIIVSKLPKFHPFTIGYNVYYLNASPE</sequence>
<organism evidence="1 2">
    <name type="scientific">Ciona savignyi</name>
    <name type="common">Pacific transparent sea squirt</name>
    <dbReference type="NCBI Taxonomy" id="51511"/>
    <lineage>
        <taxon>Eukaryota</taxon>
        <taxon>Metazoa</taxon>
        <taxon>Chordata</taxon>
        <taxon>Tunicata</taxon>
        <taxon>Ascidiacea</taxon>
        <taxon>Phlebobranchia</taxon>
        <taxon>Cionidae</taxon>
        <taxon>Ciona</taxon>
    </lineage>
</organism>
<dbReference type="InParanoid" id="H2YKW5"/>
<evidence type="ECO:0000313" key="2">
    <source>
        <dbReference type="Proteomes" id="UP000007875"/>
    </source>
</evidence>